<sequence>MKSGGTQLKLIMTFQNYGQALFKPMKSGMKLLALDRDGTQDETFSLSPSAVFPPATAQRLLAGIWIGPSQPRRDLFSNSVSVFVK</sequence>
<evidence type="ECO:0000313" key="2">
    <source>
        <dbReference type="Proteomes" id="UP000233556"/>
    </source>
</evidence>
<reference evidence="2" key="1">
    <citation type="submission" date="2017-11" db="EMBL/GenBank/DDBJ databases">
        <authorList>
            <person name="Lima N.C."/>
            <person name="Parody-Merino A.M."/>
            <person name="Battley P.F."/>
            <person name="Fidler A.E."/>
            <person name="Prosdocimi F."/>
        </authorList>
    </citation>
    <scope>NUCLEOTIDE SEQUENCE [LARGE SCALE GENOMIC DNA]</scope>
</reference>
<dbReference type="Proteomes" id="UP000233556">
    <property type="component" value="Unassembled WGS sequence"/>
</dbReference>
<dbReference type="OrthoDB" id="8583677at2759"/>
<dbReference type="EMBL" id="KZ512037">
    <property type="protein sequence ID" value="PKU31949.1"/>
    <property type="molecule type" value="Genomic_DNA"/>
</dbReference>
<proteinExistence type="predicted"/>
<gene>
    <name evidence="1" type="ORF">llap_17747</name>
</gene>
<keyword evidence="2" id="KW-1185">Reference proteome</keyword>
<reference evidence="2" key="2">
    <citation type="submission" date="2017-12" db="EMBL/GenBank/DDBJ databases">
        <title>Genome sequence of the Bar-tailed Godwit (Limosa lapponica baueri).</title>
        <authorList>
            <person name="Lima N.C.B."/>
            <person name="Parody-Merino A.M."/>
            <person name="Battley P.F."/>
            <person name="Fidler A.E."/>
            <person name="Prosdocimi F."/>
        </authorList>
    </citation>
    <scope>NUCLEOTIDE SEQUENCE [LARGE SCALE GENOMIC DNA]</scope>
</reference>
<accession>A0A2I0TDU8</accession>
<protein>
    <submittedName>
        <fullName evidence="1">Uncharacterized protein</fullName>
    </submittedName>
</protein>
<name>A0A2I0TDU8_LIMLA</name>
<dbReference type="AlphaFoldDB" id="A0A2I0TDU8"/>
<evidence type="ECO:0000313" key="1">
    <source>
        <dbReference type="EMBL" id="PKU31949.1"/>
    </source>
</evidence>
<organism evidence="1 2">
    <name type="scientific">Limosa lapponica baueri</name>
    <dbReference type="NCBI Taxonomy" id="1758121"/>
    <lineage>
        <taxon>Eukaryota</taxon>
        <taxon>Metazoa</taxon>
        <taxon>Chordata</taxon>
        <taxon>Craniata</taxon>
        <taxon>Vertebrata</taxon>
        <taxon>Euteleostomi</taxon>
        <taxon>Archelosauria</taxon>
        <taxon>Archosauria</taxon>
        <taxon>Dinosauria</taxon>
        <taxon>Saurischia</taxon>
        <taxon>Theropoda</taxon>
        <taxon>Coelurosauria</taxon>
        <taxon>Aves</taxon>
        <taxon>Neognathae</taxon>
        <taxon>Neoaves</taxon>
        <taxon>Charadriiformes</taxon>
        <taxon>Scolopacidae</taxon>
        <taxon>Limosa</taxon>
    </lineage>
</organism>